<protein>
    <submittedName>
        <fullName evidence="1">Uncharacterized protein</fullName>
    </submittedName>
</protein>
<evidence type="ECO:0000313" key="1">
    <source>
        <dbReference type="EMBL" id="KAJ4722568.1"/>
    </source>
</evidence>
<dbReference type="Proteomes" id="UP001164539">
    <property type="component" value="Chromosome 3"/>
</dbReference>
<sequence>MKNIKQWRRRPFRWRRSWWLRVLCFATNDLLPKLGKDISWCERVGHGRGRSGGCGCGGVTAALEAKLH</sequence>
<dbReference type="EMBL" id="CM051396">
    <property type="protein sequence ID" value="KAJ4722568.1"/>
    <property type="molecule type" value="Genomic_DNA"/>
</dbReference>
<reference evidence="1 2" key="1">
    <citation type="journal article" date="2023" name="Science">
        <title>Complex scaffold remodeling in plant triterpene biosynthesis.</title>
        <authorList>
            <person name="De La Pena R."/>
            <person name="Hodgson H."/>
            <person name="Liu J.C."/>
            <person name="Stephenson M.J."/>
            <person name="Martin A.C."/>
            <person name="Owen C."/>
            <person name="Harkess A."/>
            <person name="Leebens-Mack J."/>
            <person name="Jimenez L.E."/>
            <person name="Osbourn A."/>
            <person name="Sattely E.S."/>
        </authorList>
    </citation>
    <scope>NUCLEOTIDE SEQUENCE [LARGE SCALE GENOMIC DNA]</scope>
    <source>
        <strain evidence="2">cv. JPN11</strain>
        <tissue evidence="1">Leaf</tissue>
    </source>
</reference>
<keyword evidence="2" id="KW-1185">Reference proteome</keyword>
<organism evidence="1 2">
    <name type="scientific">Melia azedarach</name>
    <name type="common">Chinaberry tree</name>
    <dbReference type="NCBI Taxonomy" id="155640"/>
    <lineage>
        <taxon>Eukaryota</taxon>
        <taxon>Viridiplantae</taxon>
        <taxon>Streptophyta</taxon>
        <taxon>Embryophyta</taxon>
        <taxon>Tracheophyta</taxon>
        <taxon>Spermatophyta</taxon>
        <taxon>Magnoliopsida</taxon>
        <taxon>eudicotyledons</taxon>
        <taxon>Gunneridae</taxon>
        <taxon>Pentapetalae</taxon>
        <taxon>rosids</taxon>
        <taxon>malvids</taxon>
        <taxon>Sapindales</taxon>
        <taxon>Meliaceae</taxon>
        <taxon>Melia</taxon>
    </lineage>
</organism>
<name>A0ACC1YGA9_MELAZ</name>
<proteinExistence type="predicted"/>
<accession>A0ACC1YGA9</accession>
<comment type="caution">
    <text evidence="1">The sequence shown here is derived from an EMBL/GenBank/DDBJ whole genome shotgun (WGS) entry which is preliminary data.</text>
</comment>
<gene>
    <name evidence="1" type="ORF">OWV82_006044</name>
</gene>
<evidence type="ECO:0000313" key="2">
    <source>
        <dbReference type="Proteomes" id="UP001164539"/>
    </source>
</evidence>